<protein>
    <recommendedName>
        <fullName evidence="4">Lipoprotein</fullName>
    </recommendedName>
</protein>
<dbReference type="Gene3D" id="2.120.10.70">
    <property type="entry name" value="Fucose-specific lectin"/>
    <property type="match status" value="1"/>
</dbReference>
<feature type="signal peptide" evidence="1">
    <location>
        <begin position="1"/>
        <end position="20"/>
    </location>
</feature>
<feature type="chain" id="PRO_5021738023" description="Lipoprotein" evidence="1">
    <location>
        <begin position="21"/>
        <end position="470"/>
    </location>
</feature>
<keyword evidence="3" id="KW-1185">Reference proteome</keyword>
<gene>
    <name evidence="2" type="ORF">FJV41_25975</name>
</gene>
<dbReference type="AlphaFoldDB" id="A0A540WVI7"/>
<reference evidence="2 3" key="1">
    <citation type="submission" date="2019-06" db="EMBL/GenBank/DDBJ databases">
        <authorList>
            <person name="Livingstone P."/>
            <person name="Whitworth D."/>
        </authorList>
    </citation>
    <scope>NUCLEOTIDE SEQUENCE [LARGE SCALE GENOMIC DNA]</scope>
    <source>
        <strain evidence="2 3">AM401</strain>
    </source>
</reference>
<evidence type="ECO:0000256" key="1">
    <source>
        <dbReference type="SAM" id="SignalP"/>
    </source>
</evidence>
<dbReference type="RefSeq" id="WP_141645245.1">
    <property type="nucleotide sequence ID" value="NZ_VIFM01000115.1"/>
</dbReference>
<organism evidence="2 3">
    <name type="scientific">Myxococcus llanfairpwllgwyngyllgogerychwyrndrobwllllantysiliogogogochensis</name>
    <dbReference type="NCBI Taxonomy" id="2590453"/>
    <lineage>
        <taxon>Bacteria</taxon>
        <taxon>Pseudomonadati</taxon>
        <taxon>Myxococcota</taxon>
        <taxon>Myxococcia</taxon>
        <taxon>Myxococcales</taxon>
        <taxon>Cystobacterineae</taxon>
        <taxon>Myxococcaceae</taxon>
        <taxon>Myxococcus</taxon>
    </lineage>
</organism>
<dbReference type="EMBL" id="VIFM01000115">
    <property type="protein sequence ID" value="TQF13029.1"/>
    <property type="molecule type" value="Genomic_DNA"/>
</dbReference>
<keyword evidence="1" id="KW-0732">Signal</keyword>
<dbReference type="Proteomes" id="UP000315369">
    <property type="component" value="Unassembled WGS sequence"/>
</dbReference>
<accession>A0A540WVI7</accession>
<sequence length="470" mass="50032">MLKKLVVSWILLVGSTTLFAACDSEQKKAEVIDSHGSGTVVLLIERETGEGPYVEGTQERFKVTAAGEVFKAVRWSANAGVVAAEAERVTWTLPKEGTASLSVSVETESGKTAEGSFNFSVVASAVVVPVTGVDAGPDVTGVLCELAFDNAGKGHLVYTNETHRGLWYATWDGTTWTTEQIDGPGFNNGGTYVLNWNIALTLDVASGTPHVVYLKGPGLPGTTAANWRMNYATRVNGSWVREEVEPTNRTSYTRVSVALNPNQGLQPTVVFSDGSAGTGVRVATRTAPGTWGIAQHNMSILMGDVNFDASGTLYIPSNANSSSDTYVSVRPGAATDRTRLDGVTLENTLWLSAVWGPSQHLLLLSSGGVDGARSALQDITVKSPITSSTLATSPVDFENDSNDMTYGGGKVFIAQRHGTKLELITPDARGFWTYTQLGTVQEGSRPSVAVRPTDSTPHVCYQRDGKVSFQ</sequence>
<dbReference type="PROSITE" id="PS51257">
    <property type="entry name" value="PROKAR_LIPOPROTEIN"/>
    <property type="match status" value="1"/>
</dbReference>
<comment type="caution">
    <text evidence="2">The sequence shown here is derived from an EMBL/GenBank/DDBJ whole genome shotgun (WGS) entry which is preliminary data.</text>
</comment>
<name>A0A540WVI7_9BACT</name>
<evidence type="ECO:0000313" key="2">
    <source>
        <dbReference type="EMBL" id="TQF13029.1"/>
    </source>
</evidence>
<evidence type="ECO:0000313" key="3">
    <source>
        <dbReference type="Proteomes" id="UP000315369"/>
    </source>
</evidence>
<dbReference type="OrthoDB" id="5485953at2"/>
<proteinExistence type="predicted"/>
<evidence type="ECO:0008006" key="4">
    <source>
        <dbReference type="Google" id="ProtNLM"/>
    </source>
</evidence>